<dbReference type="InterPro" id="IPR010610">
    <property type="entry name" value="EryCIII-like_C"/>
</dbReference>
<feature type="domain" description="Erythromycin biosynthesis protein CIII-like C-terminal" evidence="4">
    <location>
        <begin position="241"/>
        <end position="379"/>
    </location>
</feature>
<organism evidence="6 7">
    <name type="scientific">Amycolatopsis samaneae</name>
    <dbReference type="NCBI Taxonomy" id="664691"/>
    <lineage>
        <taxon>Bacteria</taxon>
        <taxon>Bacillati</taxon>
        <taxon>Actinomycetota</taxon>
        <taxon>Actinomycetes</taxon>
        <taxon>Pseudonocardiales</taxon>
        <taxon>Pseudonocardiaceae</taxon>
        <taxon>Amycolatopsis</taxon>
    </lineage>
</organism>
<feature type="domain" description="Erythromycin biosynthesis protein CIII-like N-terminal" evidence="5">
    <location>
        <begin position="23"/>
        <end position="140"/>
    </location>
</feature>
<evidence type="ECO:0000256" key="3">
    <source>
        <dbReference type="ARBA" id="ARBA00022679"/>
    </source>
</evidence>
<dbReference type="CDD" id="cd03784">
    <property type="entry name" value="GT1_Gtf-like"/>
    <property type="match status" value="1"/>
</dbReference>
<comment type="similarity">
    <text evidence="1">Belongs to the glycosyltransferase 28 family.</text>
</comment>
<evidence type="ECO:0000313" key="6">
    <source>
        <dbReference type="EMBL" id="MFD2459665.1"/>
    </source>
</evidence>
<dbReference type="Gene3D" id="3.40.50.2000">
    <property type="entry name" value="Glycogen Phosphorylase B"/>
    <property type="match status" value="2"/>
</dbReference>
<name>A0ABW5GGS3_9PSEU</name>
<comment type="caution">
    <text evidence="6">The sequence shown here is derived from an EMBL/GenBank/DDBJ whole genome shotgun (WGS) entry which is preliminary data.</text>
</comment>
<dbReference type="Proteomes" id="UP001597419">
    <property type="component" value="Unassembled WGS sequence"/>
</dbReference>
<dbReference type="InterPro" id="IPR002213">
    <property type="entry name" value="UDP_glucos_trans"/>
</dbReference>
<dbReference type="InterPro" id="IPR050426">
    <property type="entry name" value="Glycosyltransferase_28"/>
</dbReference>
<proteinExistence type="inferred from homology"/>
<dbReference type="EMBL" id="JBHUKU010000006">
    <property type="protein sequence ID" value="MFD2459665.1"/>
    <property type="molecule type" value="Genomic_DNA"/>
</dbReference>
<sequence length="383" mass="39632">MRVIFTALGGFGHSFPLIPLAVAARDAGHDVGFATAEDFLPNIGKAGITGISAGVTMTVAFTEAAKGIAEDPEQLPPEQLPQILGRIFGEVVPRSFVTDLESIFAERRPDLVVYESGNVGGAFAAKRAGIPCVGHTFGRMSRMGELGDLIRARIGETAREYGVEGDPQSYFGDPVVDICPESVQAPEFLAGTKRIPLRPVGWSEPGDLPAGIAGRDRSRPLVYLTLGTAFGNTDVLGKAIKGLAVLDADVLVAAGPSVDVAELGEVPANVRLEAWVPQSALLPYVDVVVHHGGSGTTLGSLGAGLPQLVLPQGADQFSNAEMVVDAGVGRQLLGDAVTAEAVTENARVLLTDAAVRDATRALAAEVAAMPGPAEVAATLPSYV</sequence>
<dbReference type="SUPFAM" id="SSF53756">
    <property type="entry name" value="UDP-Glycosyltransferase/glycogen phosphorylase"/>
    <property type="match status" value="1"/>
</dbReference>
<keyword evidence="3" id="KW-0808">Transferase</keyword>
<evidence type="ECO:0000256" key="2">
    <source>
        <dbReference type="ARBA" id="ARBA00022676"/>
    </source>
</evidence>
<gene>
    <name evidence="6" type="ORF">ACFSYJ_13710</name>
</gene>
<accession>A0ABW5GGS3</accession>
<evidence type="ECO:0000259" key="4">
    <source>
        <dbReference type="Pfam" id="PF06722"/>
    </source>
</evidence>
<dbReference type="PANTHER" id="PTHR48050:SF13">
    <property type="entry name" value="STEROL 3-BETA-GLUCOSYLTRANSFERASE UGT80A2"/>
    <property type="match status" value="1"/>
</dbReference>
<dbReference type="PANTHER" id="PTHR48050">
    <property type="entry name" value="STEROL 3-BETA-GLUCOSYLTRANSFERASE"/>
    <property type="match status" value="1"/>
</dbReference>
<dbReference type="Pfam" id="PF21036">
    <property type="entry name" value="EryCIII-like_N"/>
    <property type="match status" value="1"/>
</dbReference>
<protein>
    <submittedName>
        <fullName evidence="6">Glycosyltransferase</fullName>
    </submittedName>
</protein>
<keyword evidence="7" id="KW-1185">Reference proteome</keyword>
<dbReference type="Pfam" id="PF06722">
    <property type="entry name" value="EryCIII-like_C"/>
    <property type="match status" value="1"/>
</dbReference>
<dbReference type="RefSeq" id="WP_345397260.1">
    <property type="nucleotide sequence ID" value="NZ_BAABHG010000008.1"/>
</dbReference>
<evidence type="ECO:0000259" key="5">
    <source>
        <dbReference type="Pfam" id="PF21036"/>
    </source>
</evidence>
<keyword evidence="2" id="KW-0328">Glycosyltransferase</keyword>
<evidence type="ECO:0000256" key="1">
    <source>
        <dbReference type="ARBA" id="ARBA00006962"/>
    </source>
</evidence>
<dbReference type="InterPro" id="IPR048284">
    <property type="entry name" value="EryCIII-like_N"/>
</dbReference>
<evidence type="ECO:0000313" key="7">
    <source>
        <dbReference type="Proteomes" id="UP001597419"/>
    </source>
</evidence>
<reference evidence="7" key="1">
    <citation type="journal article" date="2019" name="Int. J. Syst. Evol. Microbiol.">
        <title>The Global Catalogue of Microorganisms (GCM) 10K type strain sequencing project: providing services to taxonomists for standard genome sequencing and annotation.</title>
        <authorList>
            <consortium name="The Broad Institute Genomics Platform"/>
            <consortium name="The Broad Institute Genome Sequencing Center for Infectious Disease"/>
            <person name="Wu L."/>
            <person name="Ma J."/>
        </authorList>
    </citation>
    <scope>NUCLEOTIDE SEQUENCE [LARGE SCALE GENOMIC DNA]</scope>
    <source>
        <strain evidence="7">CGMCC 4.7643</strain>
    </source>
</reference>